<feature type="domain" description="Fibronectin type-III" evidence="4">
    <location>
        <begin position="996"/>
        <end position="1086"/>
    </location>
</feature>
<keyword evidence="1" id="KW-0645">Protease</keyword>
<accession>A0A934X2J3</accession>
<feature type="domain" description="Fibronectin type-III" evidence="4">
    <location>
        <begin position="1090"/>
        <end position="1185"/>
    </location>
</feature>
<dbReference type="RefSeq" id="WP_201432974.1">
    <property type="nucleotide sequence ID" value="NZ_JAEQBW010000016.1"/>
</dbReference>
<keyword evidence="7" id="KW-1185">Reference proteome</keyword>
<dbReference type="Gene3D" id="2.60.40.10">
    <property type="entry name" value="Immunoglobulins"/>
    <property type="match status" value="4"/>
</dbReference>
<dbReference type="PROSITE" id="PS50853">
    <property type="entry name" value="FN3"/>
    <property type="match status" value="2"/>
</dbReference>
<evidence type="ECO:0000313" key="7">
    <source>
        <dbReference type="Proteomes" id="UP000611723"/>
    </source>
</evidence>
<dbReference type="SUPFAM" id="SSF49785">
    <property type="entry name" value="Galactose-binding domain-like"/>
    <property type="match status" value="1"/>
</dbReference>
<dbReference type="InterPro" id="IPR002884">
    <property type="entry name" value="P_dom"/>
</dbReference>
<dbReference type="InterPro" id="IPR003961">
    <property type="entry name" value="FN3_dom"/>
</dbReference>
<dbReference type="InterPro" id="IPR013783">
    <property type="entry name" value="Ig-like_fold"/>
</dbReference>
<evidence type="ECO:0000256" key="1">
    <source>
        <dbReference type="ARBA" id="ARBA00022670"/>
    </source>
</evidence>
<dbReference type="SMART" id="SM00060">
    <property type="entry name" value="FN3"/>
    <property type="match status" value="3"/>
</dbReference>
<dbReference type="InterPro" id="IPR026444">
    <property type="entry name" value="Secre_tail"/>
</dbReference>
<dbReference type="Gene3D" id="3.40.390.10">
    <property type="entry name" value="Collagenase (Catalytic Domain)"/>
    <property type="match status" value="1"/>
</dbReference>
<evidence type="ECO:0000256" key="2">
    <source>
        <dbReference type="ARBA" id="ARBA00022801"/>
    </source>
</evidence>
<protein>
    <submittedName>
        <fullName evidence="6">Proprotein convertase P-domain-containing protein</fullName>
    </submittedName>
</protein>
<dbReference type="AlphaFoldDB" id="A0A934X2J3"/>
<dbReference type="NCBIfam" id="TIGR04183">
    <property type="entry name" value="Por_Secre_tail"/>
    <property type="match status" value="1"/>
</dbReference>
<dbReference type="InterPro" id="IPR024079">
    <property type="entry name" value="MetalloPept_cat_dom_sf"/>
</dbReference>
<dbReference type="GO" id="GO:0008237">
    <property type="term" value="F:metallopeptidase activity"/>
    <property type="evidence" value="ECO:0007669"/>
    <property type="project" value="InterPro"/>
</dbReference>
<evidence type="ECO:0000259" key="4">
    <source>
        <dbReference type="PROSITE" id="PS50853"/>
    </source>
</evidence>
<feature type="chain" id="PRO_5037749056" evidence="3">
    <location>
        <begin position="24"/>
        <end position="1263"/>
    </location>
</feature>
<dbReference type="Pfam" id="PF01483">
    <property type="entry name" value="P_proprotein"/>
    <property type="match status" value="1"/>
</dbReference>
<dbReference type="Gene3D" id="2.60.120.260">
    <property type="entry name" value="Galactose-binding domain-like"/>
    <property type="match status" value="1"/>
</dbReference>
<evidence type="ECO:0000313" key="6">
    <source>
        <dbReference type="EMBL" id="MBK6267287.1"/>
    </source>
</evidence>
<organism evidence="6 7">
    <name type="scientific">Marivirga aurantiaca</name>
    <dbReference type="NCBI Taxonomy" id="2802615"/>
    <lineage>
        <taxon>Bacteria</taxon>
        <taxon>Pseudomonadati</taxon>
        <taxon>Bacteroidota</taxon>
        <taxon>Cytophagia</taxon>
        <taxon>Cytophagales</taxon>
        <taxon>Marivirgaceae</taxon>
        <taxon>Marivirga</taxon>
    </lineage>
</organism>
<dbReference type="PROSITE" id="PS51829">
    <property type="entry name" value="P_HOMO_B"/>
    <property type="match status" value="1"/>
</dbReference>
<dbReference type="CDD" id="cd00063">
    <property type="entry name" value="FN3"/>
    <property type="match status" value="2"/>
</dbReference>
<name>A0A934X2J3_9BACT</name>
<keyword evidence="2" id="KW-0378">Hydrolase</keyword>
<sequence length="1263" mass="137615">MNKLVLKTLLLLSSILISLNANGQTSNLWIQNSDQSVNLQKNIPVHSAKYYSLKTADLVQSLKPVSKTTKRTITIPYPDGTTGDFLLEEISTMSDKLAAKYPMIKTYSGRNIANGDVIRMDVTHKGFHGMVFTKNGQFFIDPINKNNINEYQVYYKKDLVQTEKSQHFEEAEPIIYNKTTFEAVKRKVETGNFSKPAGTELRTYRIAIAATGEYTQFHGGTVEDGLAAIVTTLNRVSGIYEKNVAVKMVLVDNNDQIIFTDSNSDPFSNSDAGSMINELQTEIDATIGSDNYDIGHGFSTGAGGLAGLGVVCSSDSKARGVTGTNNPTGDPFDVDYVAHEIGHQFGAPHTFNGVVGSCSGGNRSGSSAYEPGSGTTIMAYAGICGSDNIQNNSDAYFHVTSLDYINAYSQESGGNSCATITDTENNIPVVDAGTGGFTIPVNTPFQLNGSATDPDGDAISYSWEQFDLGPAGSPNSPVDNAPIFRSFSPTTDTFRVFPQISDILSGTQTIGELLPTYSRDLTFRLIARDNQAVSGVDYDEISFSATEEAGPFLVEDVTGEFDGLSTLSVVWDVANTNTAPVNCQKVNIYLSLDGGQTFTETLKENTPNDGNENITLANVNTTEARIKVAAADNIFFNISSSNFSITETTDPTYVVTTSFDKEKYCPTDDIILTIQTESILGYNEEINFSSSNIPTGLSGSFSITNILPGETTVLTLDNTEGISGQISLDINTSSGSITKDENIAFSILNNPVPPTITSPADGSSTEGILPVISWEDDNLEVVYDLQIATDQNFSNIIESVSDINGNSYALNETLSGGTNYFVRIMAKNFCDESAYAEISFTTQNIDCVNTTSDNVPVEIPTSVATVESTLLIEDSGEIEMLSVKNLIGTHTYISDLVISLRSPMGTEVVLMDKVCGSEENFNISFSDQADDSSIPCPPTDEGTYQPATPLSVFNGENMQGEWTLIVEDVANQDGGQLENWDLEICVTNLTLAELSRPTNLTGVEDKPGEIILTWTDNSDNETAFVIERMADGEENFGVLTEVDPNTSQYIDKSILELTKYTYRVKAINANTESIYSNEVEITTQLGLPSAPTDFSMEYGGDGYINLLWVDNSENESAYVIERRILGEDEFETTSFLPENSTTYEERLPDLSKTYQYRVFAQNTTGNSDYSETLDASLVILGTKDELNNQIVLYPNPTNSVIHIQNNSNNTIHQIRIRNTLGQSVKVISGKSESIDIRELQPGLYFVQIEINKEHIVKQIVIKN</sequence>
<dbReference type="SUPFAM" id="SSF55486">
    <property type="entry name" value="Metalloproteases ('zincins'), catalytic domain"/>
    <property type="match status" value="1"/>
</dbReference>
<dbReference type="EMBL" id="JAEQBW010000016">
    <property type="protein sequence ID" value="MBK6267287.1"/>
    <property type="molecule type" value="Genomic_DNA"/>
</dbReference>
<dbReference type="Pfam" id="PF18962">
    <property type="entry name" value="Por_Secre_tail"/>
    <property type="match status" value="1"/>
</dbReference>
<dbReference type="Pfam" id="PF13583">
    <property type="entry name" value="Reprolysin_4"/>
    <property type="match status" value="1"/>
</dbReference>
<dbReference type="GO" id="GO:0004252">
    <property type="term" value="F:serine-type endopeptidase activity"/>
    <property type="evidence" value="ECO:0007669"/>
    <property type="project" value="InterPro"/>
</dbReference>
<dbReference type="InterPro" id="IPR008979">
    <property type="entry name" value="Galactose-bd-like_sf"/>
</dbReference>
<proteinExistence type="predicted"/>
<dbReference type="GO" id="GO:0006508">
    <property type="term" value="P:proteolysis"/>
    <property type="evidence" value="ECO:0007669"/>
    <property type="project" value="UniProtKB-KW"/>
</dbReference>
<comment type="caution">
    <text evidence="6">The sequence shown here is derived from an EMBL/GenBank/DDBJ whole genome shotgun (WGS) entry which is preliminary data.</text>
</comment>
<dbReference type="InterPro" id="IPR036116">
    <property type="entry name" value="FN3_sf"/>
</dbReference>
<evidence type="ECO:0000256" key="3">
    <source>
        <dbReference type="SAM" id="SignalP"/>
    </source>
</evidence>
<dbReference type="SUPFAM" id="SSF49265">
    <property type="entry name" value="Fibronectin type III"/>
    <property type="match status" value="1"/>
</dbReference>
<gene>
    <name evidence="6" type="ORF">JKA74_19755</name>
</gene>
<reference evidence="6" key="1">
    <citation type="submission" date="2021-01" db="EMBL/GenBank/DDBJ databases">
        <title>Marivirga aurantiaca sp. nov., isolated from intertidal surface sediments.</title>
        <authorList>
            <person name="Zhang M."/>
        </authorList>
    </citation>
    <scope>NUCLEOTIDE SEQUENCE</scope>
    <source>
        <strain evidence="6">S37H4</strain>
    </source>
</reference>
<keyword evidence="3" id="KW-0732">Signal</keyword>
<dbReference type="PANTHER" id="PTHR11905:SF159">
    <property type="entry name" value="ADAM METALLOPROTEASE"/>
    <property type="match status" value="1"/>
</dbReference>
<dbReference type="PANTHER" id="PTHR11905">
    <property type="entry name" value="ADAM A DISINTEGRIN AND METALLOPROTEASE DOMAIN"/>
    <property type="match status" value="1"/>
</dbReference>
<feature type="signal peptide" evidence="3">
    <location>
        <begin position="1"/>
        <end position="23"/>
    </location>
</feature>
<feature type="domain" description="P/Homo B" evidence="5">
    <location>
        <begin position="840"/>
        <end position="990"/>
    </location>
</feature>
<dbReference type="Proteomes" id="UP000611723">
    <property type="component" value="Unassembled WGS sequence"/>
</dbReference>
<evidence type="ECO:0000259" key="5">
    <source>
        <dbReference type="PROSITE" id="PS51829"/>
    </source>
</evidence>